<keyword evidence="3" id="KW-0732">Signal</keyword>
<evidence type="ECO:0000256" key="2">
    <source>
        <dbReference type="ARBA" id="ARBA00022448"/>
    </source>
</evidence>
<sequence>MKSLIRISIALLAVCGILFYAVHSLSQSSGVSGKKVLTVYNWGEYIDPALLKKFEKETGIHVVYETFDSNEAMMTKIEQGGTNYDIAVPSEYTIEQMKEKNLLLPVNHKDIPNLKNIDEDFLDLPFDPKNQYSIPYFWGTVGIVYNPKLLGDKYKFERWDDLWDPSLKGKVVLVDSAREVLGMGLNSMGKSLNSTDSKELNAATDKLIKMGPNVKAIIGDEVTQLMINEDAMVALTWSGQAADMMYENEDLTYTVPSEGSNLWFDNMVIPKTSKNVEGAHKFINFMLEPENAAQNADYVGYSTPNKAALSLLDEEVVNDERYYPSKETRENLHVYKNLGLEKIGEYNELFLKFKMAINE</sequence>
<dbReference type="EMBL" id="JBCEWA010000001">
    <property type="protein sequence ID" value="MEL5986906.1"/>
    <property type="molecule type" value="Genomic_DNA"/>
</dbReference>
<evidence type="ECO:0000313" key="5">
    <source>
        <dbReference type="EMBL" id="MEL5986906.1"/>
    </source>
</evidence>
<dbReference type="PRINTS" id="PR00909">
    <property type="entry name" value="SPERMDNBNDNG"/>
</dbReference>
<dbReference type="RefSeq" id="WP_087682390.1">
    <property type="nucleotide sequence ID" value="NZ_BJOB01000030.1"/>
</dbReference>
<evidence type="ECO:0000256" key="4">
    <source>
        <dbReference type="ARBA" id="ARBA00022764"/>
    </source>
</evidence>
<proteinExistence type="predicted"/>
<evidence type="ECO:0000256" key="1">
    <source>
        <dbReference type="ARBA" id="ARBA00004418"/>
    </source>
</evidence>
<dbReference type="CDD" id="cd13590">
    <property type="entry name" value="PBP2_PotD_PotF_like"/>
    <property type="match status" value="1"/>
</dbReference>
<name>A0ABU9LJR6_9BACL</name>
<protein>
    <submittedName>
        <fullName evidence="5">Spermidine/putrescine ABC transporter substrate-binding protein</fullName>
    </submittedName>
</protein>
<dbReference type="PANTHER" id="PTHR30222">
    <property type="entry name" value="SPERMIDINE/PUTRESCINE-BINDING PERIPLASMIC PROTEIN"/>
    <property type="match status" value="1"/>
</dbReference>
<dbReference type="InterPro" id="IPR001188">
    <property type="entry name" value="Sperm_putr-bd"/>
</dbReference>
<organism evidence="5 6">
    <name type="scientific">Kurthia gibsonii</name>
    <dbReference type="NCBI Taxonomy" id="33946"/>
    <lineage>
        <taxon>Bacteria</taxon>
        <taxon>Bacillati</taxon>
        <taxon>Bacillota</taxon>
        <taxon>Bacilli</taxon>
        <taxon>Bacillales</taxon>
        <taxon>Caryophanaceae</taxon>
        <taxon>Kurthia</taxon>
    </lineage>
</organism>
<comment type="caution">
    <text evidence="5">The sequence shown here is derived from an EMBL/GenBank/DDBJ whole genome shotgun (WGS) entry which is preliminary data.</text>
</comment>
<comment type="subcellular location">
    <subcellularLocation>
        <location evidence="1">Periplasm</location>
    </subcellularLocation>
</comment>
<reference evidence="5 6" key="1">
    <citation type="submission" date="2024-04" db="EMBL/GenBank/DDBJ databases">
        <authorList>
            <person name="Wu Y.S."/>
            <person name="Zhang L."/>
        </authorList>
    </citation>
    <scope>NUCLEOTIDE SEQUENCE [LARGE SCALE GENOMIC DNA]</scope>
    <source>
        <strain evidence="5 6">KG-01</strain>
    </source>
</reference>
<evidence type="ECO:0000313" key="6">
    <source>
        <dbReference type="Proteomes" id="UP001398420"/>
    </source>
</evidence>
<evidence type="ECO:0000256" key="3">
    <source>
        <dbReference type="ARBA" id="ARBA00022729"/>
    </source>
</evidence>
<dbReference type="GeneID" id="97821842"/>
<dbReference type="Proteomes" id="UP001398420">
    <property type="component" value="Unassembled WGS sequence"/>
</dbReference>
<dbReference type="Pfam" id="PF13416">
    <property type="entry name" value="SBP_bac_8"/>
    <property type="match status" value="1"/>
</dbReference>
<keyword evidence="4" id="KW-0574">Periplasm</keyword>
<dbReference type="SUPFAM" id="SSF53850">
    <property type="entry name" value="Periplasmic binding protein-like II"/>
    <property type="match status" value="1"/>
</dbReference>
<dbReference type="PIRSF" id="PIRSF019574">
    <property type="entry name" value="Periplasmic_polyamine_BP"/>
    <property type="match status" value="1"/>
</dbReference>
<gene>
    <name evidence="5" type="ORF">AAF454_00555</name>
</gene>
<keyword evidence="2" id="KW-0813">Transport</keyword>
<accession>A0ABU9LJR6</accession>
<dbReference type="InterPro" id="IPR006059">
    <property type="entry name" value="SBP"/>
</dbReference>
<dbReference type="PANTHER" id="PTHR30222:SF17">
    <property type="entry name" value="SPERMIDINE_PUTRESCINE-BINDING PERIPLASMIC PROTEIN"/>
    <property type="match status" value="1"/>
</dbReference>
<dbReference type="Gene3D" id="3.40.190.10">
    <property type="entry name" value="Periplasmic binding protein-like II"/>
    <property type="match status" value="2"/>
</dbReference>
<keyword evidence="6" id="KW-1185">Reference proteome</keyword>